<dbReference type="Pfam" id="PF03401">
    <property type="entry name" value="TctC"/>
    <property type="match status" value="1"/>
</dbReference>
<evidence type="ECO:0000256" key="1">
    <source>
        <dbReference type="ARBA" id="ARBA00006987"/>
    </source>
</evidence>
<proteinExistence type="inferred from homology"/>
<dbReference type="AlphaFoldDB" id="A0A2C7ABI7"/>
<keyword evidence="4" id="KW-1185">Reference proteome</keyword>
<name>A0A2C7ABI7_9PROT</name>
<evidence type="ECO:0000256" key="2">
    <source>
        <dbReference type="SAM" id="SignalP"/>
    </source>
</evidence>
<feature type="signal peptide" evidence="2">
    <location>
        <begin position="1"/>
        <end position="33"/>
    </location>
</feature>
<reference evidence="3 4" key="1">
    <citation type="submission" date="2017-10" db="EMBL/GenBank/DDBJ databases">
        <authorList>
            <person name="Banno H."/>
            <person name="Chua N.-H."/>
        </authorList>
    </citation>
    <scope>NUCLEOTIDE SEQUENCE [LARGE SCALE GENOMIC DNA]</scope>
    <source>
        <strain evidence="3 4">YW11</strain>
    </source>
</reference>
<evidence type="ECO:0000313" key="4">
    <source>
        <dbReference type="Proteomes" id="UP000223527"/>
    </source>
</evidence>
<evidence type="ECO:0008006" key="5">
    <source>
        <dbReference type="Google" id="ProtNLM"/>
    </source>
</evidence>
<dbReference type="Gene3D" id="3.40.190.150">
    <property type="entry name" value="Bordetella uptake gene, domain 1"/>
    <property type="match status" value="1"/>
</dbReference>
<dbReference type="PIRSF" id="PIRSF017082">
    <property type="entry name" value="YflP"/>
    <property type="match status" value="1"/>
</dbReference>
<comment type="caution">
    <text evidence="3">The sequence shown here is derived from an EMBL/GenBank/DDBJ whole genome shotgun (WGS) entry which is preliminary data.</text>
</comment>
<keyword evidence="2" id="KW-0732">Signal</keyword>
<dbReference type="PANTHER" id="PTHR42928">
    <property type="entry name" value="TRICARBOXYLATE-BINDING PROTEIN"/>
    <property type="match status" value="1"/>
</dbReference>
<dbReference type="InterPro" id="IPR005064">
    <property type="entry name" value="BUG"/>
</dbReference>
<dbReference type="Gene3D" id="3.40.190.10">
    <property type="entry name" value="Periplasmic binding protein-like II"/>
    <property type="match status" value="1"/>
</dbReference>
<feature type="chain" id="PRO_5013129899" description="ABC transporter substrate-binding protein" evidence="2">
    <location>
        <begin position="34"/>
        <end position="336"/>
    </location>
</feature>
<dbReference type="InterPro" id="IPR042100">
    <property type="entry name" value="Bug_dom1"/>
</dbReference>
<comment type="similarity">
    <text evidence="1">Belongs to the UPF0065 (bug) family.</text>
</comment>
<dbReference type="EMBL" id="PDNU01000025">
    <property type="protein sequence ID" value="PHK94456.1"/>
    <property type="molecule type" value="Genomic_DNA"/>
</dbReference>
<dbReference type="PROSITE" id="PS51318">
    <property type="entry name" value="TAT"/>
    <property type="match status" value="1"/>
</dbReference>
<dbReference type="PANTHER" id="PTHR42928:SF5">
    <property type="entry name" value="BLR1237 PROTEIN"/>
    <property type="match status" value="1"/>
</dbReference>
<accession>A0A2C7ABI7</accession>
<gene>
    <name evidence="3" type="ORF">CR162_13270</name>
</gene>
<dbReference type="Proteomes" id="UP000223527">
    <property type="component" value="Unassembled WGS sequence"/>
</dbReference>
<dbReference type="SUPFAM" id="SSF53850">
    <property type="entry name" value="Periplasmic binding protein-like II"/>
    <property type="match status" value="1"/>
</dbReference>
<protein>
    <recommendedName>
        <fullName evidence="5">ABC transporter substrate-binding protein</fullName>
    </recommendedName>
</protein>
<dbReference type="InterPro" id="IPR006311">
    <property type="entry name" value="TAT_signal"/>
</dbReference>
<sequence>MIRRHLLAALPALAAGLGTFGAALLGAAPAAQAQASYPSRTISIVVPFAAGGPTDTVTRLVAEVMARDLGQSVVVENVGGAGGTLGAARVAQARPDGYTLLLHHIGMGTTPTLYRRLPYDPVGGFEPIGLVTEVPMTVIARKDLPAANLAELVALVRKEKTGINYANAGIGAASHLCGLLLQKAIDAPMTTVPYRGTGPAMTDLIAGTVDVMCDQTTNTTSHIRAGAVKAYAVTTEQRLASLPEVPTSAEAGLRGLEVTIWHGLYAPKGTPAEIQARLSKALQAALRDERLVQRFADLGTEPVSQDRATPAAHKAFWEADIAKWRPVIQAAGQYAD</sequence>
<dbReference type="OrthoDB" id="8443386at2"/>
<dbReference type="RefSeq" id="WP_099096006.1">
    <property type="nucleotide sequence ID" value="NZ_PDNU01000025.1"/>
</dbReference>
<organism evidence="3 4">
    <name type="scientific">Teichococcus rhizosphaerae</name>
    <dbReference type="NCBI Taxonomy" id="1335062"/>
    <lineage>
        <taxon>Bacteria</taxon>
        <taxon>Pseudomonadati</taxon>
        <taxon>Pseudomonadota</taxon>
        <taxon>Alphaproteobacteria</taxon>
        <taxon>Acetobacterales</taxon>
        <taxon>Roseomonadaceae</taxon>
        <taxon>Roseomonas</taxon>
    </lineage>
</organism>
<evidence type="ECO:0000313" key="3">
    <source>
        <dbReference type="EMBL" id="PHK94456.1"/>
    </source>
</evidence>